<accession>A0A2P5T186</accession>
<dbReference type="NCBIfam" id="TIGR01145">
    <property type="entry name" value="ATP_synt_delta"/>
    <property type="match status" value="1"/>
</dbReference>
<dbReference type="PANTHER" id="PTHR11910">
    <property type="entry name" value="ATP SYNTHASE DELTA CHAIN"/>
    <property type="match status" value="1"/>
</dbReference>
<evidence type="ECO:0000256" key="4">
    <source>
        <dbReference type="ARBA" id="ARBA00023065"/>
    </source>
</evidence>
<reference evidence="9 10" key="1">
    <citation type="journal article" date="2018" name="Genome Biol. Evol.">
        <title>Cladogenesis and Genomic Streamlining in Extracellular Endosymbionts of Tropical Stink Bugs.</title>
        <authorList>
            <person name="Otero-Bravo A."/>
            <person name="Goffredi S."/>
            <person name="Sabree Z.L."/>
        </authorList>
    </citation>
    <scope>NUCLEOTIDE SEQUENCE [LARGE SCALE GENOMIC DNA]</scope>
    <source>
        <strain evidence="9 10">SoEO</strain>
    </source>
</reference>
<keyword evidence="7 8" id="KW-0066">ATP synthesis</keyword>
<keyword evidence="6 8" id="KW-0139">CF(1)</keyword>
<dbReference type="AlphaFoldDB" id="A0A2P5T186"/>
<dbReference type="SUPFAM" id="SSF47928">
    <property type="entry name" value="N-terminal domain of the delta subunit of the F1F0-ATP synthase"/>
    <property type="match status" value="1"/>
</dbReference>
<keyword evidence="9" id="KW-0378">Hydrolase</keyword>
<dbReference type="GO" id="GO:0046933">
    <property type="term" value="F:proton-transporting ATP synthase activity, rotational mechanism"/>
    <property type="evidence" value="ECO:0007669"/>
    <property type="project" value="UniProtKB-UniRule"/>
</dbReference>
<dbReference type="InterPro" id="IPR000711">
    <property type="entry name" value="ATPase_OSCP/dsu"/>
</dbReference>
<dbReference type="Proteomes" id="UP000295937">
    <property type="component" value="Unassembled WGS sequence"/>
</dbReference>
<keyword evidence="4 8" id="KW-0406">Ion transport</keyword>
<evidence type="ECO:0000313" key="9">
    <source>
        <dbReference type="EMBL" id="PPI88338.1"/>
    </source>
</evidence>
<comment type="subcellular location">
    <subcellularLocation>
        <location evidence="8">Cell membrane</location>
        <topology evidence="8">Peripheral membrane protein</topology>
    </subcellularLocation>
    <subcellularLocation>
        <location evidence="1">Membrane</location>
    </subcellularLocation>
</comment>
<dbReference type="GO" id="GO:0005886">
    <property type="term" value="C:plasma membrane"/>
    <property type="evidence" value="ECO:0007669"/>
    <property type="project" value="UniProtKB-SubCell"/>
</dbReference>
<dbReference type="GO" id="GO:0045259">
    <property type="term" value="C:proton-transporting ATP synthase complex"/>
    <property type="evidence" value="ECO:0007669"/>
    <property type="project" value="UniProtKB-KW"/>
</dbReference>
<sequence length="177" mass="20490">MFKLITIARPYAKAIFDFSVENNDVEHWYQMLKLIAEIAIDKEIKKIFPRNLAAQDMYTIFNTICGNKLNKPAKNLIKLMSENKRLHILPIVLNEFIKLRNSYEETKEVNIISAKQLNNKQLADIKNVLEKYLLSKIILKHQIDRSLISGVIIYLDDLVINDSVSGRLSNLAKFLQS</sequence>
<keyword evidence="2 8" id="KW-0813">Transport</keyword>
<dbReference type="HAMAP" id="MF_01416">
    <property type="entry name" value="ATP_synth_delta_bact"/>
    <property type="match status" value="1"/>
</dbReference>
<dbReference type="Pfam" id="PF00213">
    <property type="entry name" value="OSCP"/>
    <property type="match status" value="1"/>
</dbReference>
<comment type="caution">
    <text evidence="9">The sequence shown here is derived from an EMBL/GenBank/DDBJ whole genome shotgun (WGS) entry which is preliminary data.</text>
</comment>
<evidence type="ECO:0000256" key="8">
    <source>
        <dbReference type="HAMAP-Rule" id="MF_01416"/>
    </source>
</evidence>
<comment type="similarity">
    <text evidence="8">Belongs to the ATPase delta chain family.</text>
</comment>
<keyword evidence="3 8" id="KW-0375">Hydrogen ion transport</keyword>
<gene>
    <name evidence="8" type="primary">atpH</name>
    <name evidence="9" type="ORF">CRV09_03310</name>
</gene>
<evidence type="ECO:0000313" key="10">
    <source>
        <dbReference type="Proteomes" id="UP000295937"/>
    </source>
</evidence>
<dbReference type="PRINTS" id="PR00125">
    <property type="entry name" value="ATPASEDELTA"/>
</dbReference>
<keyword evidence="5 8" id="KW-0472">Membrane</keyword>
<dbReference type="NCBIfam" id="NF004402">
    <property type="entry name" value="PRK05758.2-2"/>
    <property type="match status" value="1"/>
</dbReference>
<dbReference type="EMBL" id="PDKR01000006">
    <property type="protein sequence ID" value="PPI88338.1"/>
    <property type="molecule type" value="Genomic_DNA"/>
</dbReference>
<dbReference type="RefSeq" id="WP_136132739.1">
    <property type="nucleotide sequence ID" value="NZ_PDKR01000006.1"/>
</dbReference>
<evidence type="ECO:0000256" key="5">
    <source>
        <dbReference type="ARBA" id="ARBA00023136"/>
    </source>
</evidence>
<comment type="function">
    <text evidence="8">F(1)F(0) ATP synthase produces ATP from ADP in the presence of a proton or sodium gradient. F-type ATPases consist of two structural domains, F(1) containing the extramembraneous catalytic core and F(0) containing the membrane proton channel, linked together by a central stalk and a peripheral stalk. During catalysis, ATP synthesis in the catalytic domain of F(1) is coupled via a rotary mechanism of the central stalk subunits to proton translocation.</text>
</comment>
<organism evidence="9 10">
    <name type="scientific">Candidatus Pantoea edessiphila</name>
    <dbReference type="NCBI Taxonomy" id="2044610"/>
    <lineage>
        <taxon>Bacteria</taxon>
        <taxon>Pseudomonadati</taxon>
        <taxon>Pseudomonadota</taxon>
        <taxon>Gammaproteobacteria</taxon>
        <taxon>Enterobacterales</taxon>
        <taxon>Erwiniaceae</taxon>
        <taxon>Pantoea</taxon>
    </lineage>
</organism>
<dbReference type="InterPro" id="IPR026015">
    <property type="entry name" value="ATP_synth_OSCP/delta_N_sf"/>
</dbReference>
<dbReference type="Gene3D" id="1.10.520.20">
    <property type="entry name" value="N-terminal domain of the delta subunit of the F1F0-ATP synthase"/>
    <property type="match status" value="1"/>
</dbReference>
<name>A0A2P5T186_9GAMM</name>
<evidence type="ECO:0000256" key="2">
    <source>
        <dbReference type="ARBA" id="ARBA00022448"/>
    </source>
</evidence>
<evidence type="ECO:0000256" key="6">
    <source>
        <dbReference type="ARBA" id="ARBA00023196"/>
    </source>
</evidence>
<evidence type="ECO:0000256" key="3">
    <source>
        <dbReference type="ARBA" id="ARBA00022781"/>
    </source>
</evidence>
<protein>
    <recommendedName>
        <fullName evidence="8">ATP synthase subunit delta</fullName>
    </recommendedName>
    <alternativeName>
        <fullName evidence="8">ATP synthase F(1) sector subunit delta</fullName>
    </alternativeName>
    <alternativeName>
        <fullName evidence="8">F-type ATPase subunit delta</fullName>
        <shortName evidence="8">F-ATPase subunit delta</shortName>
    </alternativeName>
</protein>
<proteinExistence type="inferred from homology"/>
<dbReference type="OrthoDB" id="9816221at2"/>
<dbReference type="GO" id="GO:0016787">
    <property type="term" value="F:hydrolase activity"/>
    <property type="evidence" value="ECO:0007669"/>
    <property type="project" value="UniProtKB-KW"/>
</dbReference>
<evidence type="ECO:0000256" key="7">
    <source>
        <dbReference type="ARBA" id="ARBA00023310"/>
    </source>
</evidence>
<keyword evidence="8" id="KW-1003">Cell membrane</keyword>
<comment type="function">
    <text evidence="8">This protein is part of the stalk that links CF(0) to CF(1). It either transmits conformational changes from CF(0) to CF(1) or is implicated in proton conduction.</text>
</comment>
<evidence type="ECO:0000256" key="1">
    <source>
        <dbReference type="ARBA" id="ARBA00004370"/>
    </source>
</evidence>